<dbReference type="PANTHER" id="PTHR34094:SF1">
    <property type="entry name" value="PROTEIN FAM185A"/>
    <property type="match status" value="1"/>
</dbReference>
<dbReference type="PANTHER" id="PTHR34094">
    <property type="match status" value="1"/>
</dbReference>
<sequence>MKQIKYIMVLAFICITTGMLAQSGDKEQLTVALSSPGKPYKLRVELITGSIKVTGHAADNILVSVEAEEDRSSKAKDKSKDGLKRIGGASGFEVRAAEKNNEVSVSNGSISRKVDIELKVPQNGTLVLRTVNQGDITVTNVKGELEISNINGDIKLSGITGSAVATTTNGDINVDFNSVTDGKPMAFSTFNGDVNISFPASTKANLKMKTDQGEIYSDFEVAVEKGSGPAQKTNNGGVYKIIKDSWVSGKINGGGAEMMIKSWSGDLVIRKTKQ</sequence>
<evidence type="ECO:0000259" key="2">
    <source>
        <dbReference type="Pfam" id="PF13349"/>
    </source>
</evidence>
<feature type="domain" description="DUF4097" evidence="2">
    <location>
        <begin position="102"/>
        <end position="244"/>
    </location>
</feature>
<dbReference type="InterPro" id="IPR025164">
    <property type="entry name" value="Toastrack_DUF4097"/>
</dbReference>
<protein>
    <submittedName>
        <fullName evidence="3">Putative adhesin</fullName>
    </submittedName>
</protein>
<reference evidence="3 4" key="1">
    <citation type="submission" date="2019-03" db="EMBL/GenBank/DDBJ databases">
        <title>Genomic Encyclopedia of Archaeal and Bacterial Type Strains, Phase II (KMG-II): from individual species to whole genera.</title>
        <authorList>
            <person name="Goeker M."/>
        </authorList>
    </citation>
    <scope>NUCLEOTIDE SEQUENCE [LARGE SCALE GENOMIC DNA]</scope>
    <source>
        <strain evidence="3 4">DSM 28323</strain>
    </source>
</reference>
<comment type="caution">
    <text evidence="3">The sequence shown here is derived from an EMBL/GenBank/DDBJ whole genome shotgun (WGS) entry which is preliminary data.</text>
</comment>
<dbReference type="EMBL" id="SNWP01000010">
    <property type="protein sequence ID" value="TDO28844.1"/>
    <property type="molecule type" value="Genomic_DNA"/>
</dbReference>
<gene>
    <name evidence="3" type="ORF">BC659_0924</name>
</gene>
<keyword evidence="1" id="KW-0732">Signal</keyword>
<proteinExistence type="predicted"/>
<dbReference type="Pfam" id="PF13349">
    <property type="entry name" value="DUF4097"/>
    <property type="match status" value="1"/>
</dbReference>
<organism evidence="3 4">
    <name type="scientific">Sediminibacterium goheungense</name>
    <dbReference type="NCBI Taxonomy" id="1086393"/>
    <lineage>
        <taxon>Bacteria</taxon>
        <taxon>Pseudomonadati</taxon>
        <taxon>Bacteroidota</taxon>
        <taxon>Chitinophagia</taxon>
        <taxon>Chitinophagales</taxon>
        <taxon>Chitinophagaceae</taxon>
        <taxon>Sediminibacterium</taxon>
    </lineage>
</organism>
<feature type="signal peptide" evidence="1">
    <location>
        <begin position="1"/>
        <end position="21"/>
    </location>
</feature>
<name>A0A4R6J0W0_9BACT</name>
<evidence type="ECO:0000256" key="1">
    <source>
        <dbReference type="SAM" id="SignalP"/>
    </source>
</evidence>
<dbReference type="RefSeq" id="WP_133473463.1">
    <property type="nucleotide sequence ID" value="NZ_SNWP01000010.1"/>
</dbReference>
<evidence type="ECO:0000313" key="3">
    <source>
        <dbReference type="EMBL" id="TDO28844.1"/>
    </source>
</evidence>
<dbReference type="OrthoDB" id="787698at2"/>
<evidence type="ECO:0000313" key="4">
    <source>
        <dbReference type="Proteomes" id="UP000295741"/>
    </source>
</evidence>
<accession>A0A4R6J0W0</accession>
<dbReference type="AlphaFoldDB" id="A0A4R6J0W0"/>
<keyword evidence="4" id="KW-1185">Reference proteome</keyword>
<dbReference type="Proteomes" id="UP000295741">
    <property type="component" value="Unassembled WGS sequence"/>
</dbReference>
<feature type="chain" id="PRO_5020228205" evidence="1">
    <location>
        <begin position="22"/>
        <end position="274"/>
    </location>
</feature>